<dbReference type="HAMAP" id="MF_00208">
    <property type="entry name" value="MurE"/>
    <property type="match status" value="1"/>
</dbReference>
<evidence type="ECO:0000256" key="8">
    <source>
        <dbReference type="ARBA" id="ARBA00022960"/>
    </source>
</evidence>
<feature type="modified residue" description="N6-carboxylysine" evidence="12">
    <location>
        <position position="218"/>
    </location>
</feature>
<dbReference type="Pfam" id="PF01225">
    <property type="entry name" value="Mur_ligase"/>
    <property type="match status" value="1"/>
</dbReference>
<accession>A0ABV1G5F3</accession>
<comment type="PTM">
    <text evidence="12">Carboxylation is probably crucial for Mg(2+) binding and, consequently, for the gamma-phosphate positioning of ATP.</text>
</comment>
<evidence type="ECO:0000256" key="13">
    <source>
        <dbReference type="RuleBase" id="RU004135"/>
    </source>
</evidence>
<dbReference type="SUPFAM" id="SSF53244">
    <property type="entry name" value="MurD-like peptide ligases, peptide-binding domain"/>
    <property type="match status" value="1"/>
</dbReference>
<dbReference type="SUPFAM" id="SSF53623">
    <property type="entry name" value="MurD-like peptide ligases, catalytic domain"/>
    <property type="match status" value="1"/>
</dbReference>
<dbReference type="Gene3D" id="3.90.190.20">
    <property type="entry name" value="Mur ligase, C-terminal domain"/>
    <property type="match status" value="1"/>
</dbReference>
<dbReference type="NCBIfam" id="TIGR01085">
    <property type="entry name" value="murE"/>
    <property type="match status" value="1"/>
</dbReference>
<comment type="pathway">
    <text evidence="1 12 13">Cell wall biogenesis; peptidoglycan biosynthesis.</text>
</comment>
<dbReference type="InterPro" id="IPR035911">
    <property type="entry name" value="MurE/MurF_N"/>
</dbReference>
<keyword evidence="6 12" id="KW-0547">Nucleotide-binding</keyword>
<feature type="binding site" evidence="12">
    <location>
        <position position="178"/>
    </location>
    <ligand>
        <name>UDP-N-acetyl-alpha-D-muramoyl-L-alanyl-D-glutamate</name>
        <dbReference type="ChEBI" id="CHEBI:83900"/>
    </ligand>
</feature>
<keyword evidence="3 12" id="KW-0963">Cytoplasm</keyword>
<dbReference type="InterPro" id="IPR005761">
    <property type="entry name" value="UDP-N-AcMur-Glu-dNH2Pim_ligase"/>
</dbReference>
<keyword evidence="9 12" id="KW-0573">Peptidoglycan synthesis</keyword>
<feature type="short sequence motif" description="Meso-diaminopimelate recognition motif" evidence="12">
    <location>
        <begin position="400"/>
        <end position="403"/>
    </location>
</feature>
<evidence type="ECO:0000256" key="1">
    <source>
        <dbReference type="ARBA" id="ARBA00004752"/>
    </source>
</evidence>
<dbReference type="PANTHER" id="PTHR23135">
    <property type="entry name" value="MUR LIGASE FAMILY MEMBER"/>
    <property type="match status" value="1"/>
</dbReference>
<feature type="domain" description="Mur ligase N-terminal catalytic" evidence="14">
    <location>
        <begin position="23"/>
        <end position="89"/>
    </location>
</feature>
<feature type="binding site" evidence="12">
    <location>
        <position position="452"/>
    </location>
    <ligand>
        <name>meso-2,6-diaminopimelate</name>
        <dbReference type="ChEBI" id="CHEBI:57791"/>
    </ligand>
</feature>
<feature type="binding site" evidence="12">
    <location>
        <begin position="151"/>
        <end position="152"/>
    </location>
    <ligand>
        <name>UDP-N-acetyl-alpha-D-muramoyl-L-alanyl-D-glutamate</name>
        <dbReference type="ChEBI" id="CHEBI:83900"/>
    </ligand>
</feature>
<dbReference type="InterPro" id="IPR018109">
    <property type="entry name" value="Folylpolyglutamate_synth_CS"/>
</dbReference>
<keyword evidence="11 12" id="KW-0961">Cell wall biogenesis/degradation</keyword>
<gene>
    <name evidence="12" type="primary">murE</name>
    <name evidence="17" type="ORF">WMO66_04750</name>
</gene>
<feature type="domain" description="Mur ligase central" evidence="16">
    <location>
        <begin position="106"/>
        <end position="303"/>
    </location>
</feature>
<evidence type="ECO:0000256" key="4">
    <source>
        <dbReference type="ARBA" id="ARBA00022598"/>
    </source>
</evidence>
<comment type="subcellular location">
    <subcellularLocation>
        <location evidence="12 13">Cytoplasm</location>
    </subcellularLocation>
</comment>
<feature type="binding site" evidence="12">
    <location>
        <position position="30"/>
    </location>
    <ligand>
        <name>UDP-N-acetyl-alpha-D-muramoyl-L-alanyl-D-glutamate</name>
        <dbReference type="ChEBI" id="CHEBI:83900"/>
    </ligand>
</feature>
<keyword evidence="8 12" id="KW-0133">Cell shape</keyword>
<evidence type="ECO:0000313" key="18">
    <source>
        <dbReference type="Proteomes" id="UP001491552"/>
    </source>
</evidence>
<dbReference type="Gene3D" id="3.40.1390.10">
    <property type="entry name" value="MurE/MurF, N-terminal domain"/>
    <property type="match status" value="1"/>
</dbReference>
<evidence type="ECO:0000256" key="12">
    <source>
        <dbReference type="HAMAP-Rule" id="MF_00208"/>
    </source>
</evidence>
<keyword evidence="18" id="KW-1185">Reference proteome</keyword>
<comment type="caution">
    <text evidence="12">Lacks conserved residue(s) required for the propagation of feature annotation.</text>
</comment>
<dbReference type="InterPro" id="IPR036615">
    <property type="entry name" value="Mur_ligase_C_dom_sf"/>
</dbReference>
<dbReference type="NCBIfam" id="NF001124">
    <property type="entry name" value="PRK00139.1-2"/>
    <property type="match status" value="1"/>
</dbReference>
<sequence length="485" mass="52813">MKLHELLQGIEVLEQNADPELELTGVSYDSRSTAPGELFAAISGYATDGHRFIPAALARGAACVLCEHDMPEHTPWVRVRDARAALAQLGCNWFGHPAERLCMIGVTGTNGKTTVTCLVKHVLEQTLGAKVGLIGTIENRIGDTVVPTERTTPESFALQGLLRQMLDAGCTHVVMEVSSHALALHRVDGIPFTVGAFTNLTEDHLDFHKTMEAYGAAKARLFRLCRTGVLNADDPAYRTMLQGAACALLLVGTGKDAALRAEQVQLAPDHVAMDVREGEKAAHVRIGIPGRFTVSNALLTLGIARALGIGLEDACRALGTAAGVKGRIEVVPTPGRDYTVLIDYAHTPDGLENILRSVRDFCRGRLIVLFGCGGDRDRTKRPIMGEIAARLADVLVVTSDNPRTEEPMAIIREILAGIPQTEKPVYVEENRRRAIRMTLRFAQKDDMIVLAGKGHETYQVLGTEKIHFDEREEVAACLQEEDHEQ</sequence>
<keyword evidence="10 12" id="KW-0131">Cell cycle</keyword>
<evidence type="ECO:0000256" key="10">
    <source>
        <dbReference type="ARBA" id="ARBA00023306"/>
    </source>
</evidence>
<keyword evidence="5 12" id="KW-0132">Cell division</keyword>
<feature type="binding site" evidence="12">
    <location>
        <begin position="108"/>
        <end position="114"/>
    </location>
    <ligand>
        <name>ATP</name>
        <dbReference type="ChEBI" id="CHEBI:30616"/>
    </ligand>
</feature>
<dbReference type="InterPro" id="IPR004101">
    <property type="entry name" value="Mur_ligase_C"/>
</dbReference>
<dbReference type="InterPro" id="IPR013221">
    <property type="entry name" value="Mur_ligase_cen"/>
</dbReference>
<dbReference type="Pfam" id="PF02875">
    <property type="entry name" value="Mur_ligase_C"/>
    <property type="match status" value="1"/>
</dbReference>
<dbReference type="EMBL" id="JBBMFF010000166">
    <property type="protein sequence ID" value="MEQ2510564.1"/>
    <property type="molecule type" value="Genomic_DNA"/>
</dbReference>
<evidence type="ECO:0000259" key="14">
    <source>
        <dbReference type="Pfam" id="PF01225"/>
    </source>
</evidence>
<dbReference type="SUPFAM" id="SSF63418">
    <property type="entry name" value="MurE/MurF N-terminal domain"/>
    <property type="match status" value="1"/>
</dbReference>
<organism evidence="17 18">
    <name type="scientific">Faecousia intestinalis</name>
    <dbReference type="NCBI Taxonomy" id="3133167"/>
    <lineage>
        <taxon>Bacteria</taxon>
        <taxon>Bacillati</taxon>
        <taxon>Bacillota</taxon>
        <taxon>Clostridia</taxon>
        <taxon>Eubacteriales</taxon>
        <taxon>Oscillospiraceae</taxon>
        <taxon>Faecousia</taxon>
    </lineage>
</organism>
<dbReference type="InterPro" id="IPR000713">
    <property type="entry name" value="Mur_ligase_N"/>
</dbReference>
<keyword evidence="4 12" id="KW-0436">Ligase</keyword>
<dbReference type="Gene3D" id="3.40.1190.10">
    <property type="entry name" value="Mur-like, catalytic domain"/>
    <property type="match status" value="1"/>
</dbReference>
<name>A0ABV1G5F3_9FIRM</name>
<dbReference type="RefSeq" id="WP_349135241.1">
    <property type="nucleotide sequence ID" value="NZ_JBBMFF010000166.1"/>
</dbReference>
<protein>
    <recommendedName>
        <fullName evidence="12">UDP-N-acetylmuramoyl-L-alanyl-D-glutamate--2,6-diaminopimelate ligase</fullName>
        <ecNumber evidence="12">6.3.2.13</ecNumber>
    </recommendedName>
    <alternativeName>
        <fullName evidence="12">Meso-A2pm-adding enzyme</fullName>
    </alternativeName>
    <alternativeName>
        <fullName evidence="12">Meso-diaminopimelate-adding enzyme</fullName>
    </alternativeName>
    <alternativeName>
        <fullName evidence="12">UDP-MurNAc-L-Ala-D-Glu:meso-diaminopimelate ligase</fullName>
    </alternativeName>
    <alternativeName>
        <fullName evidence="12">UDP-MurNAc-tripeptide synthetase</fullName>
    </alternativeName>
    <alternativeName>
        <fullName evidence="12">UDP-N-acetylmuramyl-tripeptide synthetase</fullName>
    </alternativeName>
</protein>
<evidence type="ECO:0000256" key="5">
    <source>
        <dbReference type="ARBA" id="ARBA00022618"/>
    </source>
</evidence>
<comment type="cofactor">
    <cofactor evidence="12">
        <name>Mg(2+)</name>
        <dbReference type="ChEBI" id="CHEBI:18420"/>
    </cofactor>
</comment>
<evidence type="ECO:0000313" key="17">
    <source>
        <dbReference type="EMBL" id="MEQ2510564.1"/>
    </source>
</evidence>
<dbReference type="Proteomes" id="UP001491552">
    <property type="component" value="Unassembled WGS sequence"/>
</dbReference>
<feature type="binding site" evidence="12">
    <location>
        <position position="456"/>
    </location>
    <ligand>
        <name>meso-2,6-diaminopimelate</name>
        <dbReference type="ChEBI" id="CHEBI:57791"/>
    </ligand>
</feature>
<evidence type="ECO:0000256" key="3">
    <source>
        <dbReference type="ARBA" id="ARBA00022490"/>
    </source>
</evidence>
<feature type="binding site" evidence="12">
    <location>
        <position position="376"/>
    </location>
    <ligand>
        <name>meso-2,6-diaminopimelate</name>
        <dbReference type="ChEBI" id="CHEBI:57791"/>
    </ligand>
</feature>
<evidence type="ECO:0000256" key="11">
    <source>
        <dbReference type="ARBA" id="ARBA00023316"/>
    </source>
</evidence>
<dbReference type="InterPro" id="IPR036565">
    <property type="entry name" value="Mur-like_cat_sf"/>
</dbReference>
<evidence type="ECO:0000256" key="9">
    <source>
        <dbReference type="ARBA" id="ARBA00022984"/>
    </source>
</evidence>
<dbReference type="EC" id="6.3.2.13" evidence="12"/>
<evidence type="ECO:0000256" key="7">
    <source>
        <dbReference type="ARBA" id="ARBA00022840"/>
    </source>
</evidence>
<comment type="catalytic activity">
    <reaction evidence="12">
        <text>UDP-N-acetyl-alpha-D-muramoyl-L-alanyl-D-glutamate + meso-2,6-diaminopimelate + ATP = UDP-N-acetyl-alpha-D-muramoyl-L-alanyl-gamma-D-glutamyl-meso-2,6-diaminopimelate + ADP + phosphate + H(+)</text>
        <dbReference type="Rhea" id="RHEA:23676"/>
        <dbReference type="ChEBI" id="CHEBI:15378"/>
        <dbReference type="ChEBI" id="CHEBI:30616"/>
        <dbReference type="ChEBI" id="CHEBI:43474"/>
        <dbReference type="ChEBI" id="CHEBI:57791"/>
        <dbReference type="ChEBI" id="CHEBI:83900"/>
        <dbReference type="ChEBI" id="CHEBI:83905"/>
        <dbReference type="ChEBI" id="CHEBI:456216"/>
        <dbReference type="EC" id="6.3.2.13"/>
    </reaction>
</comment>
<dbReference type="PANTHER" id="PTHR23135:SF4">
    <property type="entry name" value="UDP-N-ACETYLMURAMOYL-L-ALANYL-D-GLUTAMATE--2,6-DIAMINOPIMELATE LIGASE MURE HOMOLOG, CHLOROPLASTIC"/>
    <property type="match status" value="1"/>
</dbReference>
<reference evidence="17 18" key="1">
    <citation type="submission" date="2024-03" db="EMBL/GenBank/DDBJ databases">
        <title>Human intestinal bacterial collection.</title>
        <authorList>
            <person name="Pauvert C."/>
            <person name="Hitch T.C.A."/>
            <person name="Clavel T."/>
        </authorList>
    </citation>
    <scope>NUCLEOTIDE SEQUENCE [LARGE SCALE GENOMIC DNA]</scope>
    <source>
        <strain evidence="17 18">CLA-AA-H192</strain>
    </source>
</reference>
<evidence type="ECO:0000256" key="6">
    <source>
        <dbReference type="ARBA" id="ARBA00022741"/>
    </source>
</evidence>
<dbReference type="PROSITE" id="PS01011">
    <property type="entry name" value="FOLYLPOLYGLU_SYNT_1"/>
    <property type="match status" value="1"/>
</dbReference>
<feature type="binding site" evidence="12">
    <location>
        <position position="186"/>
    </location>
    <ligand>
        <name>UDP-N-acetyl-alpha-D-muramoyl-L-alanyl-D-glutamate</name>
        <dbReference type="ChEBI" id="CHEBI:83900"/>
    </ligand>
</feature>
<dbReference type="GO" id="GO:0008765">
    <property type="term" value="F:UDP-N-acetylmuramoylalanyl-D-glutamate-2,6-diaminopimelate ligase activity"/>
    <property type="evidence" value="ECO:0007669"/>
    <property type="project" value="UniProtKB-EC"/>
</dbReference>
<keyword evidence="12" id="KW-0460">Magnesium</keyword>
<feature type="binding site" evidence="12">
    <location>
        <begin position="400"/>
        <end position="403"/>
    </location>
    <ligand>
        <name>meso-2,6-diaminopimelate</name>
        <dbReference type="ChEBI" id="CHEBI:57791"/>
    </ligand>
</feature>
<proteinExistence type="inferred from homology"/>
<comment type="similarity">
    <text evidence="2 12">Belongs to the MurCDEF family. MurE subfamily.</text>
</comment>
<comment type="function">
    <text evidence="12">Catalyzes the addition of meso-diaminopimelic acid to the nucleotide precursor UDP-N-acetylmuramoyl-L-alanyl-D-glutamate (UMAG) in the biosynthesis of bacterial cell-wall peptidoglycan.</text>
</comment>
<keyword evidence="7 12" id="KW-0067">ATP-binding</keyword>
<evidence type="ECO:0000259" key="16">
    <source>
        <dbReference type="Pfam" id="PF08245"/>
    </source>
</evidence>
<evidence type="ECO:0000259" key="15">
    <source>
        <dbReference type="Pfam" id="PF02875"/>
    </source>
</evidence>
<dbReference type="Pfam" id="PF08245">
    <property type="entry name" value="Mur_ligase_M"/>
    <property type="match status" value="1"/>
</dbReference>
<evidence type="ECO:0000256" key="2">
    <source>
        <dbReference type="ARBA" id="ARBA00005898"/>
    </source>
</evidence>
<comment type="caution">
    <text evidence="17">The sequence shown here is derived from an EMBL/GenBank/DDBJ whole genome shotgun (WGS) entry which is preliminary data.</text>
</comment>
<dbReference type="NCBIfam" id="NF001126">
    <property type="entry name" value="PRK00139.1-4"/>
    <property type="match status" value="1"/>
</dbReference>
<feature type="domain" description="Mur ligase C-terminal" evidence="15">
    <location>
        <begin position="326"/>
        <end position="454"/>
    </location>
</feature>